<proteinExistence type="predicted"/>
<evidence type="ECO:0000256" key="1">
    <source>
        <dbReference type="SAM" id="SignalP"/>
    </source>
</evidence>
<comment type="caution">
    <text evidence="2">The sequence shown here is derived from an EMBL/GenBank/DDBJ whole genome shotgun (WGS) entry which is preliminary data.</text>
</comment>
<dbReference type="PROSITE" id="PS51257">
    <property type="entry name" value="PROKAR_LIPOPROTEIN"/>
    <property type="match status" value="1"/>
</dbReference>
<keyword evidence="3" id="KW-1185">Reference proteome</keyword>
<evidence type="ECO:0000313" key="2">
    <source>
        <dbReference type="EMBL" id="KAK6526574.1"/>
    </source>
</evidence>
<dbReference type="Proteomes" id="UP001365542">
    <property type="component" value="Unassembled WGS sequence"/>
</dbReference>
<feature type="signal peptide" evidence="1">
    <location>
        <begin position="1"/>
        <end position="23"/>
    </location>
</feature>
<evidence type="ECO:0000313" key="3">
    <source>
        <dbReference type="Proteomes" id="UP001365542"/>
    </source>
</evidence>
<organism evidence="2 3">
    <name type="scientific">Orbilia ellipsospora</name>
    <dbReference type="NCBI Taxonomy" id="2528407"/>
    <lineage>
        <taxon>Eukaryota</taxon>
        <taxon>Fungi</taxon>
        <taxon>Dikarya</taxon>
        <taxon>Ascomycota</taxon>
        <taxon>Pezizomycotina</taxon>
        <taxon>Orbiliomycetes</taxon>
        <taxon>Orbiliales</taxon>
        <taxon>Orbiliaceae</taxon>
        <taxon>Orbilia</taxon>
    </lineage>
</organism>
<keyword evidence="1" id="KW-0732">Signal</keyword>
<gene>
    <name evidence="2" type="ORF">TWF694_005156</name>
</gene>
<dbReference type="EMBL" id="JAVHJO010000016">
    <property type="protein sequence ID" value="KAK6526574.1"/>
    <property type="molecule type" value="Genomic_DNA"/>
</dbReference>
<name>A0AAV9WUR3_9PEZI</name>
<feature type="chain" id="PRO_5043373323" evidence="1">
    <location>
        <begin position="24"/>
        <end position="356"/>
    </location>
</feature>
<protein>
    <submittedName>
        <fullName evidence="2">Uncharacterized protein</fullName>
    </submittedName>
</protein>
<reference evidence="2 3" key="1">
    <citation type="submission" date="2019-10" db="EMBL/GenBank/DDBJ databases">
        <authorList>
            <person name="Palmer J.M."/>
        </authorList>
    </citation>
    <scope>NUCLEOTIDE SEQUENCE [LARGE SCALE GENOMIC DNA]</scope>
    <source>
        <strain evidence="2 3">TWF694</strain>
    </source>
</reference>
<sequence>MHFRILSLLALPALLAPLASACAADNCLRAIIASAFPTRHGTADCSSYFMVTVTPPTITITAAATITTGTTVIQYVTSTNTAHATDTIESHVTITVGTPSTTTTLVPPPAGATEEKKKRQVTIRPTSLPAYASPCSGSVRYSSACSCVGVTPLTVTVPAPSTTVTATSISTSTLTSTLTSTTITTDTVTDQTVTATITDSTQTNTQLTVVTATGFLMQSLDYDVGDTIIVSSSFFGLSSSPTSQNEAKFQILASNGMLSLTDGSSIYPDASELGNGDAGVYLRHSQTSSPPSCTPSCTIAAGTDLVGCSFTCTDKQGTSRTYAGFRIYNGLLTMPLVGHLPLANTYPITFKAVPLP</sequence>
<dbReference type="AlphaFoldDB" id="A0AAV9WUR3"/>
<accession>A0AAV9WUR3</accession>